<dbReference type="Pfam" id="PF01661">
    <property type="entry name" value="Macro"/>
    <property type="match status" value="2"/>
</dbReference>
<gene>
    <name evidence="10" type="primary">parp14.3</name>
</gene>
<dbReference type="Gene3D" id="3.90.228.10">
    <property type="match status" value="1"/>
</dbReference>
<sequence length="1336" mass="149086">MEGRLHSDYDLHSLVVESSKDLNEIQQRDLQKLFAVNYQGEEYIFSPVASKLFRVSYREEKASNEFLDNLPLELRSCGEVIELTIRVEGHQEEDNMAVPFTERSSGMGQNTGNIASQISTRSNSISETVEMLSPVISTSIPLENDSQYLVVRDRIQNVVSYKFPGLRIQVTPWELTVSGCPRDLLQARGEIKNAIDAVKSRAIDLPWQMTSFLNSWDKKALSEKIFGRTPEGCVILHSSRALRLYAPCTTLLEQAENLLKGAFLERSIYIKNEDINFTFSEPWKRLVEKMKSNKNILLCSHEYENGSLSLSLQGFKRDVETESEILKYYLLSHITTQEDIDLESKILVEHLDDLMCSFNLGEIETGVRFLPTSGTTVTLIGPENAVKKSMELLRNVKQILCLDFISFTEHGATWFFKNKGKGILDKISKDNNCKVFIGESMEACSKKETRGKNDGLGAMSKNKKNSAKWQQGTAGCTIPGKNTDNKKPVIQLRLSFGNLEDQKANVISAPILAANPSLNALNATKSLQRKAGAKFSTLFTTLLNDRSTLVPGSLVEMPLAKTTHALNCDFMIFIVCTPYDRPDGSSVKDLRKGISDFLQKCSDKNVCSVVMPTIGAGLALRFPNDTAARIFGEELKSFVEREPNTSLREIHLVFQNNMQCLFAAYKETLLQMDLGNHILLCNEDGDPFKKLTLGQHIDLRAAKLSVSVVYGDIVEEKNDVIVNSTNFTQWRPQTVAHSVFTAAGPEVITDAQRCHNSNQKVVMTGSGNLKSKYIIHCDCQRNISNIEHIVKEVLLKCEESGLQSVSMPAIGTGQCKFDVETVAKSMACSISSVVQNSNLSSLSCVRLIALNPYVYSIFSAEFKKHFKPAQESSRKSLDLLTARLKRRQVQNAKQIKYNGIQEIPLPRHPIALLSIVGTDKKAVETVKCILDAEFSNHYWEEEIEDALLKSMSEDEIQCLFSLLIDKPQVRMILNQDKGCIQINGCHADIPELSVQVKDKLRDMLHARLEDAKKDQAGLLIQWGYCNGASVAPFEDETCQQLEEKFLSDSKGTLTVDFDNRTQIIVNLKTMKAAIPNIGQEVTVVRKDLASETDLPGHWDKMNGHFLMMVPLDSDSEEYCKVHADFSRTVANCCIVKIERVQNIYQYVAYALSKEIMKEKNGTAKVNERTLYHGTASENCQSINYSGFERNFAGQNATTYGDGVYFGVSASCSAGIKYSPQDPETQLQYIYQVKVLAGHHTVGKRGMRAPPCKSTSDPYDLYDSLVDDNDNPTMFVVFHDDQETLELLPTCCHAVDLGPPGSIGAAAQNPEPEEGSSAEHNYTEAQGAHVDARTFHG</sequence>
<name>A0A803JLS4_XENTR</name>
<dbReference type="PANTHER" id="PTHR14453:SF105">
    <property type="entry name" value="POLY [ADP-RIBOSE] POLYMERASE"/>
    <property type="match status" value="1"/>
</dbReference>
<dbReference type="PANTHER" id="PTHR14453">
    <property type="entry name" value="PARP/ZINC FINGER CCCH TYPE DOMAIN CONTAINING PROTEIN"/>
    <property type="match status" value="1"/>
</dbReference>
<evidence type="ECO:0000256" key="5">
    <source>
        <dbReference type="ARBA" id="ARBA00023242"/>
    </source>
</evidence>
<dbReference type="InterPro" id="IPR043472">
    <property type="entry name" value="Macro_dom-like"/>
</dbReference>
<dbReference type="InterPro" id="IPR012317">
    <property type="entry name" value="Poly(ADP-ribose)pol_cat_dom"/>
</dbReference>
<reference evidence="10" key="1">
    <citation type="journal article" date="2010" name="Science">
        <title>The genome of the Western clawed frog Xenopus tropicalis.</title>
        <authorList>
            <person name="Hellsten U."/>
            <person name="Harland R.M."/>
            <person name="Gilchrist M.J."/>
            <person name="Hendrix D."/>
            <person name="Jurka J."/>
            <person name="Kapitonov V."/>
            <person name="Ovcharenko I."/>
            <person name="Putnam N.H."/>
            <person name="Shu S."/>
            <person name="Taher L."/>
            <person name="Blitz I.L."/>
            <person name="Blumberg B."/>
            <person name="Dichmann D.S."/>
            <person name="Dubchak I."/>
            <person name="Amaya E."/>
            <person name="Detter J.C."/>
            <person name="Fletcher R."/>
            <person name="Gerhard D.S."/>
            <person name="Goodstein D."/>
            <person name="Graves T."/>
            <person name="Grigoriev I.V."/>
            <person name="Grimwood J."/>
            <person name="Kawashima T."/>
            <person name="Lindquist E."/>
            <person name="Lucas S.M."/>
            <person name="Mead P.E."/>
            <person name="Mitros T."/>
            <person name="Ogino H."/>
            <person name="Ohta Y."/>
            <person name="Poliakov A.V."/>
            <person name="Pollet N."/>
            <person name="Robert J."/>
            <person name="Salamov A."/>
            <person name="Sater A.K."/>
            <person name="Schmutz J."/>
            <person name="Terry A."/>
            <person name="Vize P.D."/>
            <person name="Warren W.C."/>
            <person name="Wells D."/>
            <person name="Wills A."/>
            <person name="Wilson R.K."/>
            <person name="Zimmerman L.B."/>
            <person name="Zorn A.M."/>
            <person name="Grainger R."/>
            <person name="Grammer T."/>
            <person name="Khokha M.K."/>
            <person name="Richardson P.M."/>
            <person name="Rokhsar D.S."/>
        </authorList>
    </citation>
    <scope>NUCLEOTIDE SEQUENCE [LARGE SCALE GENOMIC DNA]</scope>
    <source>
        <strain evidence="10">Nigerian</strain>
    </source>
</reference>
<proteinExistence type="inferred from homology"/>
<dbReference type="EC" id="2.4.2.-" evidence="7"/>
<evidence type="ECO:0000256" key="6">
    <source>
        <dbReference type="ARBA" id="ARBA00024347"/>
    </source>
</evidence>
<keyword evidence="2 7" id="KW-0328">Glycosyltransferase</keyword>
<comment type="subcellular location">
    <subcellularLocation>
        <location evidence="1">Nucleus</location>
    </subcellularLocation>
</comment>
<keyword evidence="3 7" id="KW-0808">Transferase</keyword>
<evidence type="ECO:0000259" key="8">
    <source>
        <dbReference type="PROSITE" id="PS51059"/>
    </source>
</evidence>
<keyword evidence="5" id="KW-0539">Nucleus</keyword>
<dbReference type="InParanoid" id="A0A803JLS4"/>
<dbReference type="GeneTree" id="ENSGT00940000154311"/>
<dbReference type="GO" id="GO:0003950">
    <property type="term" value="F:NAD+ poly-ADP-ribosyltransferase activity"/>
    <property type="evidence" value="ECO:0007669"/>
    <property type="project" value="UniProtKB-UniRule"/>
</dbReference>
<organism evidence="10">
    <name type="scientific">Xenopus tropicalis</name>
    <name type="common">Western clawed frog</name>
    <name type="synonym">Silurana tropicalis</name>
    <dbReference type="NCBI Taxonomy" id="8364"/>
    <lineage>
        <taxon>Eukaryota</taxon>
        <taxon>Metazoa</taxon>
        <taxon>Chordata</taxon>
        <taxon>Craniata</taxon>
        <taxon>Vertebrata</taxon>
        <taxon>Euteleostomi</taxon>
        <taxon>Amphibia</taxon>
        <taxon>Batrachia</taxon>
        <taxon>Anura</taxon>
        <taxon>Pipoidea</taxon>
        <taxon>Pipidae</taxon>
        <taxon>Xenopodinae</taxon>
        <taxon>Xenopus</taxon>
        <taxon>Silurana</taxon>
    </lineage>
</organism>
<reference evidence="10" key="2">
    <citation type="submission" date="2021-03" db="UniProtKB">
        <authorList>
            <consortium name="Ensembl"/>
        </authorList>
    </citation>
    <scope>IDENTIFICATION</scope>
</reference>
<accession>A0A803JLS4</accession>
<dbReference type="PROSITE" id="PS51059">
    <property type="entry name" value="PARP_CATALYTIC"/>
    <property type="match status" value="1"/>
</dbReference>
<evidence type="ECO:0000256" key="4">
    <source>
        <dbReference type="ARBA" id="ARBA00023027"/>
    </source>
</evidence>
<evidence type="ECO:0000256" key="2">
    <source>
        <dbReference type="ARBA" id="ARBA00022676"/>
    </source>
</evidence>
<keyword evidence="4 7" id="KW-0520">NAD</keyword>
<evidence type="ECO:0000259" key="9">
    <source>
        <dbReference type="PROSITE" id="PS51154"/>
    </source>
</evidence>
<dbReference type="SUPFAM" id="SSF52949">
    <property type="entry name" value="Macro domain-like"/>
    <property type="match status" value="2"/>
</dbReference>
<dbReference type="InterPro" id="IPR037197">
    <property type="entry name" value="WWE_dom_sf"/>
</dbReference>
<dbReference type="Pfam" id="PF00644">
    <property type="entry name" value="PARP"/>
    <property type="match status" value="1"/>
</dbReference>
<evidence type="ECO:0000256" key="3">
    <source>
        <dbReference type="ARBA" id="ARBA00022679"/>
    </source>
</evidence>
<feature type="domain" description="Macro" evidence="9">
    <location>
        <begin position="693"/>
        <end position="866"/>
    </location>
</feature>
<dbReference type="InterPro" id="IPR052056">
    <property type="entry name" value="Mono-ARTD/PARP"/>
</dbReference>
<dbReference type="InterPro" id="IPR002589">
    <property type="entry name" value="Macro_dom"/>
</dbReference>
<comment type="similarity">
    <text evidence="6">Belongs to the ARTD/PARP family.</text>
</comment>
<dbReference type="Gene3D" id="3.30.720.50">
    <property type="match status" value="1"/>
</dbReference>
<dbReference type="Gene3D" id="3.40.220.10">
    <property type="entry name" value="Leucine Aminopeptidase, subunit E, domain 1"/>
    <property type="match status" value="2"/>
</dbReference>
<dbReference type="SMART" id="SM00506">
    <property type="entry name" value="A1pp"/>
    <property type="match status" value="1"/>
</dbReference>
<dbReference type="GO" id="GO:0005634">
    <property type="term" value="C:nucleus"/>
    <property type="evidence" value="ECO:0007669"/>
    <property type="project" value="UniProtKB-SubCell"/>
</dbReference>
<evidence type="ECO:0000256" key="7">
    <source>
        <dbReference type="RuleBase" id="RU362114"/>
    </source>
</evidence>
<dbReference type="Ensembl" id="ENSXETT00000115880">
    <property type="protein sequence ID" value="ENSXETP00000108911"/>
    <property type="gene ID" value="ENSXETG00000045410"/>
</dbReference>
<feature type="domain" description="PARP catalytic" evidence="8">
    <location>
        <begin position="1092"/>
        <end position="1311"/>
    </location>
</feature>
<evidence type="ECO:0000313" key="10">
    <source>
        <dbReference type="Ensembl" id="ENSXETP00000108911"/>
    </source>
</evidence>
<dbReference type="PROSITE" id="PS51154">
    <property type="entry name" value="MACRO"/>
    <property type="match status" value="1"/>
</dbReference>
<dbReference type="SUPFAM" id="SSF56399">
    <property type="entry name" value="ADP-ribosylation"/>
    <property type="match status" value="1"/>
</dbReference>
<evidence type="ECO:0000256" key="1">
    <source>
        <dbReference type="ARBA" id="ARBA00004123"/>
    </source>
</evidence>
<protein>
    <recommendedName>
        <fullName evidence="7">Poly [ADP-ribose] polymerase</fullName>
        <shortName evidence="7">PARP</shortName>
        <ecNumber evidence="7">2.4.2.-</ecNumber>
    </recommendedName>
</protein>